<keyword evidence="9" id="KW-1185">Reference proteome</keyword>
<dbReference type="Proteomes" id="UP000054698">
    <property type="component" value="Unassembled WGS sequence"/>
</dbReference>
<evidence type="ECO:0000256" key="5">
    <source>
        <dbReference type="ARBA" id="ARBA00023284"/>
    </source>
</evidence>
<dbReference type="InterPro" id="IPR050553">
    <property type="entry name" value="Thioredoxin_ResA/DsbE_sf"/>
</dbReference>
<dbReference type="EMBL" id="LNYB01000014">
    <property type="protein sequence ID" value="KTD03620.1"/>
    <property type="molecule type" value="Genomic_DNA"/>
</dbReference>
<feature type="domain" description="Thioredoxin" evidence="6">
    <location>
        <begin position="35"/>
        <end position="175"/>
    </location>
</feature>
<evidence type="ECO:0000256" key="2">
    <source>
        <dbReference type="ARBA" id="ARBA00007758"/>
    </source>
</evidence>
<dbReference type="NCBIfam" id="TIGR00385">
    <property type="entry name" value="dsbE"/>
    <property type="match status" value="1"/>
</dbReference>
<comment type="subcellular location">
    <subcellularLocation>
        <location evidence="1">Cell inner membrane</location>
        <topology evidence="1">Single-pass membrane protein</topology>
        <orientation evidence="1">Periplasmic side</orientation>
    </subcellularLocation>
</comment>
<gene>
    <name evidence="7" type="primary">ccmG</name>
    <name evidence="8" type="synonym">trxA_1</name>
    <name evidence="7" type="ORF">Lfee_0366</name>
    <name evidence="8" type="ORF">NCTC12022_00010</name>
</gene>
<dbReference type="RefSeq" id="WP_058443590.1">
    <property type="nucleotide sequence ID" value="NZ_CAAAHT010000040.1"/>
</dbReference>
<proteinExistence type="inferred from homology"/>
<dbReference type="GO" id="GO:0030288">
    <property type="term" value="C:outer membrane-bounded periplasmic space"/>
    <property type="evidence" value="ECO:0007669"/>
    <property type="project" value="InterPro"/>
</dbReference>
<dbReference type="PATRIC" id="fig|453.4.peg.396"/>
<dbReference type="PROSITE" id="PS51352">
    <property type="entry name" value="THIOREDOXIN_2"/>
    <property type="match status" value="1"/>
</dbReference>
<reference evidence="8 10" key="2">
    <citation type="submission" date="2018-06" db="EMBL/GenBank/DDBJ databases">
        <authorList>
            <consortium name="Pathogen Informatics"/>
            <person name="Doyle S."/>
        </authorList>
    </citation>
    <scope>NUCLEOTIDE SEQUENCE [LARGE SCALE GENOMIC DNA]</scope>
    <source>
        <strain evidence="8 10">NCTC12022</strain>
    </source>
</reference>
<dbReference type="Pfam" id="PF08534">
    <property type="entry name" value="Redoxin"/>
    <property type="match status" value="1"/>
</dbReference>
<sequence length="177" mass="20170">MKALYWRLIPLVVFSLLVVFLWRGLSLEPQTLPSVQIGKTLPEFQLSTLAKDQLFTPQLMHGRIALLNVWASWCAACTDEQVFLLRLAREGVPIYGLNYKDSSENAKRWLAEWGNPYQVIGEDKTGKVAMDLGVYGTPETFLIDKKGIIRYRHVGILDEKTWQADFLPLMKTLQGEA</sequence>
<dbReference type="InterPro" id="IPR004799">
    <property type="entry name" value="Periplasmic_diS_OxRdtase_DsbE"/>
</dbReference>
<evidence type="ECO:0000313" key="7">
    <source>
        <dbReference type="EMBL" id="KTD03620.1"/>
    </source>
</evidence>
<dbReference type="CDD" id="cd03010">
    <property type="entry name" value="TlpA_like_DsbE"/>
    <property type="match status" value="1"/>
</dbReference>
<dbReference type="PROSITE" id="PS00194">
    <property type="entry name" value="THIOREDOXIN_1"/>
    <property type="match status" value="1"/>
</dbReference>
<dbReference type="SUPFAM" id="SSF52833">
    <property type="entry name" value="Thioredoxin-like"/>
    <property type="match status" value="1"/>
</dbReference>
<dbReference type="GO" id="GO:0005886">
    <property type="term" value="C:plasma membrane"/>
    <property type="evidence" value="ECO:0007669"/>
    <property type="project" value="UniProtKB-SubCell"/>
</dbReference>
<dbReference type="InterPro" id="IPR013740">
    <property type="entry name" value="Redoxin"/>
</dbReference>
<dbReference type="EMBL" id="UASS01000001">
    <property type="protein sequence ID" value="SPX59192.1"/>
    <property type="molecule type" value="Genomic_DNA"/>
</dbReference>
<dbReference type="STRING" id="453.Lfee_0366"/>
<protein>
    <submittedName>
        <fullName evidence="7 8">Cytochrome C biogenesis protein</fullName>
    </submittedName>
</protein>
<dbReference type="InterPro" id="IPR036249">
    <property type="entry name" value="Thioredoxin-like_sf"/>
</dbReference>
<dbReference type="InterPro" id="IPR013766">
    <property type="entry name" value="Thioredoxin_domain"/>
</dbReference>
<evidence type="ECO:0000256" key="4">
    <source>
        <dbReference type="ARBA" id="ARBA00023157"/>
    </source>
</evidence>
<dbReference type="Gene3D" id="3.40.30.10">
    <property type="entry name" value="Glutaredoxin"/>
    <property type="match status" value="1"/>
</dbReference>
<keyword evidence="4" id="KW-1015">Disulfide bond</keyword>
<keyword evidence="5" id="KW-0676">Redox-active center</keyword>
<evidence type="ECO:0000256" key="3">
    <source>
        <dbReference type="ARBA" id="ARBA00022748"/>
    </source>
</evidence>
<dbReference type="AlphaFoldDB" id="A0A0W0U6G3"/>
<dbReference type="Proteomes" id="UP000251942">
    <property type="component" value="Unassembled WGS sequence"/>
</dbReference>
<evidence type="ECO:0000313" key="8">
    <source>
        <dbReference type="EMBL" id="SPX59192.1"/>
    </source>
</evidence>
<evidence type="ECO:0000313" key="10">
    <source>
        <dbReference type="Proteomes" id="UP000251942"/>
    </source>
</evidence>
<dbReference type="InterPro" id="IPR017937">
    <property type="entry name" value="Thioredoxin_CS"/>
</dbReference>
<dbReference type="GO" id="GO:0015036">
    <property type="term" value="F:disulfide oxidoreductase activity"/>
    <property type="evidence" value="ECO:0007669"/>
    <property type="project" value="InterPro"/>
</dbReference>
<keyword evidence="3" id="KW-0201">Cytochrome c-type biogenesis</keyword>
<dbReference type="PANTHER" id="PTHR42852:SF6">
    <property type="entry name" value="THIOL:DISULFIDE INTERCHANGE PROTEIN DSBE"/>
    <property type="match status" value="1"/>
</dbReference>
<evidence type="ECO:0000256" key="1">
    <source>
        <dbReference type="ARBA" id="ARBA00004383"/>
    </source>
</evidence>
<dbReference type="OrthoDB" id="9799347at2"/>
<dbReference type="PANTHER" id="PTHR42852">
    <property type="entry name" value="THIOL:DISULFIDE INTERCHANGE PROTEIN DSBE"/>
    <property type="match status" value="1"/>
</dbReference>
<accession>A0A0W0U6G3</accession>
<evidence type="ECO:0000313" key="9">
    <source>
        <dbReference type="Proteomes" id="UP000054698"/>
    </source>
</evidence>
<organism evidence="7 9">
    <name type="scientific">Legionella feeleii</name>
    <dbReference type="NCBI Taxonomy" id="453"/>
    <lineage>
        <taxon>Bacteria</taxon>
        <taxon>Pseudomonadati</taxon>
        <taxon>Pseudomonadota</taxon>
        <taxon>Gammaproteobacteria</taxon>
        <taxon>Legionellales</taxon>
        <taxon>Legionellaceae</taxon>
        <taxon>Legionella</taxon>
    </lineage>
</organism>
<name>A0A0W0U6G3_9GAMM</name>
<comment type="similarity">
    <text evidence="2">Belongs to the thioredoxin family. DsbE subfamily.</text>
</comment>
<reference evidence="7 9" key="1">
    <citation type="submission" date="2015-11" db="EMBL/GenBank/DDBJ databases">
        <title>Genomic analysis of 38 Legionella species identifies large and diverse effector repertoires.</title>
        <authorList>
            <person name="Burstein D."/>
            <person name="Amaro F."/>
            <person name="Zusman T."/>
            <person name="Lifshitz Z."/>
            <person name="Cohen O."/>
            <person name="Gilbert J.A."/>
            <person name="Pupko T."/>
            <person name="Shuman H.A."/>
            <person name="Segal G."/>
        </authorList>
    </citation>
    <scope>NUCLEOTIDE SEQUENCE [LARGE SCALE GENOMIC DNA]</scope>
    <source>
        <strain evidence="7 9">WO-44C</strain>
    </source>
</reference>
<dbReference type="GO" id="GO:0017004">
    <property type="term" value="P:cytochrome complex assembly"/>
    <property type="evidence" value="ECO:0007669"/>
    <property type="project" value="UniProtKB-KW"/>
</dbReference>
<evidence type="ECO:0000259" key="6">
    <source>
        <dbReference type="PROSITE" id="PS51352"/>
    </source>
</evidence>